<evidence type="ECO:0000313" key="2">
    <source>
        <dbReference type="Proteomes" id="UP000279833"/>
    </source>
</evidence>
<dbReference type="EMBL" id="UZAK01001467">
    <property type="protein sequence ID" value="VDO69520.1"/>
    <property type="molecule type" value="Genomic_DNA"/>
</dbReference>
<organism evidence="3">
    <name type="scientific">Schistosoma curassoni</name>
    <dbReference type="NCBI Taxonomy" id="6186"/>
    <lineage>
        <taxon>Eukaryota</taxon>
        <taxon>Metazoa</taxon>
        <taxon>Spiralia</taxon>
        <taxon>Lophotrochozoa</taxon>
        <taxon>Platyhelminthes</taxon>
        <taxon>Trematoda</taxon>
        <taxon>Digenea</taxon>
        <taxon>Strigeidida</taxon>
        <taxon>Schistosomatoidea</taxon>
        <taxon>Schistosomatidae</taxon>
        <taxon>Schistosoma</taxon>
    </lineage>
</organism>
<accession>A0A183JGA6</accession>
<gene>
    <name evidence="1" type="ORF">SCUD_LOCUS1727</name>
</gene>
<reference evidence="3" key="1">
    <citation type="submission" date="2016-06" db="UniProtKB">
        <authorList>
            <consortium name="WormBaseParasite"/>
        </authorList>
    </citation>
    <scope>IDENTIFICATION</scope>
</reference>
<dbReference type="AlphaFoldDB" id="A0A183JGA6"/>
<protein>
    <submittedName>
        <fullName evidence="3">CCHC-type domain-containing protein</fullName>
    </submittedName>
</protein>
<evidence type="ECO:0000313" key="3">
    <source>
        <dbReference type="WBParaSite" id="SCUD_0000172601-mRNA-1"/>
    </source>
</evidence>
<evidence type="ECO:0000313" key="1">
    <source>
        <dbReference type="EMBL" id="VDO69520.1"/>
    </source>
</evidence>
<dbReference type="Proteomes" id="UP000279833">
    <property type="component" value="Unassembled WGS sequence"/>
</dbReference>
<dbReference type="WBParaSite" id="SCUD_0000172601-mRNA-1">
    <property type="protein sequence ID" value="SCUD_0000172601-mRNA-1"/>
    <property type="gene ID" value="SCUD_0000172601"/>
</dbReference>
<name>A0A183JGA6_9TREM</name>
<keyword evidence="2" id="KW-1185">Reference proteome</keyword>
<reference evidence="1 2" key="2">
    <citation type="submission" date="2018-11" db="EMBL/GenBank/DDBJ databases">
        <authorList>
            <consortium name="Pathogen Informatics"/>
        </authorList>
    </citation>
    <scope>NUCLEOTIDE SEQUENCE [LARGE SCALE GENOMIC DNA]</scope>
    <source>
        <strain evidence="1">Dakar</strain>
        <strain evidence="2">Dakar, Senegal</strain>
    </source>
</reference>
<sequence length="279" mass="31341">MNHEDIKNCTTLRHLKPVHTQCYADNSLMSCDAVHEDGHKFGQCLSCGSFHFLDSCNSRNSKCFKCGDIGYIQSVCNTTVHLAATNVKFCNTDFIKFSVLNDHLSLSTTSKDSVESYSSSELSETQNSCETTVSYVIVPNMESVLNEPGHDRKPNVVLIDADYSIGLLLCNDIFNKFEKTISKESNRDVLSNNIFPHIAFVSCGKLFQSESQVLNDLDFDYNSDYFISSAVYPYYDVTSNVYSRQCEKYILNETTIITWGYNYATLFLGGEDSVGKCVL</sequence>
<proteinExistence type="predicted"/>